<keyword evidence="2" id="KW-1185">Reference proteome</keyword>
<dbReference type="Proteomes" id="UP000271554">
    <property type="component" value="Chromosome"/>
</dbReference>
<protein>
    <submittedName>
        <fullName evidence="1">Uncharacterized protein</fullName>
    </submittedName>
</protein>
<name>A0A387HR95_9ACTN</name>
<dbReference type="InterPro" id="IPR036628">
    <property type="entry name" value="Clp_N_dom_sf"/>
</dbReference>
<evidence type="ECO:0000313" key="1">
    <source>
        <dbReference type="EMBL" id="AYG84180.1"/>
    </source>
</evidence>
<sequence length="148" mass="16154">MVAGARRRALRDGDRQLDTAHLLHSLMESDPEVRAVFDDGPQVARVLGYLVQRSIGYGLRWQGSVEDSGPVPLMSRSGWSPSTLAAVEYALGLADARGERVTGRDVLAGLTADRACRAVQVLRHAGVEAATLTERLREPEEQHALRSR</sequence>
<proteinExistence type="predicted"/>
<dbReference type="Gene3D" id="1.10.1780.10">
    <property type="entry name" value="Clp, N-terminal domain"/>
    <property type="match status" value="1"/>
</dbReference>
<dbReference type="KEGG" id="shun:DWB77_06393"/>
<accession>A0A387HR95</accession>
<dbReference type="EMBL" id="CP032698">
    <property type="protein sequence ID" value="AYG84180.1"/>
    <property type="molecule type" value="Genomic_DNA"/>
</dbReference>
<reference evidence="1 2" key="1">
    <citation type="submission" date="2018-10" db="EMBL/GenBank/DDBJ databases">
        <title>Relationship between Morphology and Antimicrobial Activity in Streptomyces.</title>
        <authorList>
            <person name="Kang H.J."/>
            <person name="Kim S.B."/>
        </authorList>
    </citation>
    <scope>NUCLEOTIDE SEQUENCE [LARGE SCALE GENOMIC DNA]</scope>
    <source>
        <strain evidence="1 2">BH38</strain>
    </source>
</reference>
<dbReference type="AlphaFoldDB" id="A0A387HR95"/>
<organism evidence="1 2">
    <name type="scientific">Streptomyces hundungensis</name>
    <dbReference type="NCBI Taxonomy" id="1077946"/>
    <lineage>
        <taxon>Bacteria</taxon>
        <taxon>Bacillati</taxon>
        <taxon>Actinomycetota</taxon>
        <taxon>Actinomycetes</taxon>
        <taxon>Kitasatosporales</taxon>
        <taxon>Streptomycetaceae</taxon>
        <taxon>Streptomyces</taxon>
    </lineage>
</organism>
<gene>
    <name evidence="1" type="ORF">DWB77_06393</name>
</gene>
<evidence type="ECO:0000313" key="2">
    <source>
        <dbReference type="Proteomes" id="UP000271554"/>
    </source>
</evidence>